<keyword evidence="1" id="KW-1133">Transmembrane helix</keyword>
<proteinExistence type="predicted"/>
<keyword evidence="3" id="KW-1185">Reference proteome</keyword>
<dbReference type="InParanoid" id="J9DF97"/>
<evidence type="ECO:0000256" key="1">
    <source>
        <dbReference type="SAM" id="Phobius"/>
    </source>
</evidence>
<feature type="transmembrane region" description="Helical" evidence="1">
    <location>
        <begin position="58"/>
        <end position="80"/>
    </location>
</feature>
<comment type="caution">
    <text evidence="2">The sequence shown here is derived from an EMBL/GenBank/DDBJ whole genome shotgun (WGS) entry which is preliminary data.</text>
</comment>
<keyword evidence="1" id="KW-0812">Transmembrane</keyword>
<name>J9DF97_EDHAE</name>
<evidence type="ECO:0000313" key="2">
    <source>
        <dbReference type="EMBL" id="EJW01280.1"/>
    </source>
</evidence>
<dbReference type="HOGENOM" id="CLU_2108983_0_0_1"/>
<reference evidence="3" key="2">
    <citation type="submission" date="2015-07" db="EMBL/GenBank/DDBJ databases">
        <title>Contrasting host-pathogen interactions and genome evolution in two generalist and specialist microsporidian pathogens of mosquitoes.</title>
        <authorList>
            <consortium name="The Broad Institute Genomics Platform"/>
            <consortium name="The Broad Institute Genome Sequencing Center for Infectious Disease"/>
            <person name="Cuomo C.A."/>
            <person name="Sanscrainte N.D."/>
            <person name="Goldberg J.M."/>
            <person name="Heiman D."/>
            <person name="Young S."/>
            <person name="Zeng Q."/>
            <person name="Becnel J.J."/>
            <person name="Birren B.W."/>
        </authorList>
    </citation>
    <scope>NUCLEOTIDE SEQUENCE [LARGE SCALE GENOMIC DNA]</scope>
    <source>
        <strain evidence="3">USNM 41457</strain>
    </source>
</reference>
<protein>
    <submittedName>
        <fullName evidence="2">Uncharacterized protein</fullName>
    </submittedName>
</protein>
<sequence>MRKHLNCNLENKNVQFKSINIAEFDKSETNDVIKESLILQEEETNRNQRSCFQLKKVFYIKVVCALICLCIIIVSIFTLVPCLLAKKLSTCRIVFPTMLFFNLHTVTFKCRFNSF</sequence>
<reference evidence="2 3" key="1">
    <citation type="submission" date="2011-08" db="EMBL/GenBank/DDBJ databases">
        <authorList>
            <person name="Liu Z.J."/>
            <person name="Shi F.L."/>
            <person name="Lu J.Q."/>
            <person name="Li M."/>
            <person name="Wang Z.L."/>
        </authorList>
    </citation>
    <scope>NUCLEOTIDE SEQUENCE [LARGE SCALE GENOMIC DNA]</scope>
    <source>
        <strain evidence="2 3">USNM 41457</strain>
    </source>
</reference>
<organism evidence="2 3">
    <name type="scientific">Edhazardia aedis (strain USNM 41457)</name>
    <name type="common">Microsporidian parasite</name>
    <dbReference type="NCBI Taxonomy" id="1003232"/>
    <lineage>
        <taxon>Eukaryota</taxon>
        <taxon>Fungi</taxon>
        <taxon>Fungi incertae sedis</taxon>
        <taxon>Microsporidia</taxon>
        <taxon>Edhazardia</taxon>
    </lineage>
</organism>
<gene>
    <name evidence="2" type="ORF">EDEG_00525</name>
</gene>
<evidence type="ECO:0000313" key="3">
    <source>
        <dbReference type="Proteomes" id="UP000003163"/>
    </source>
</evidence>
<dbReference type="AlphaFoldDB" id="J9DF97"/>
<accession>J9DF97</accession>
<dbReference type="VEuPathDB" id="MicrosporidiaDB:EDEG_00525"/>
<dbReference type="Proteomes" id="UP000003163">
    <property type="component" value="Unassembled WGS sequence"/>
</dbReference>
<dbReference type="EMBL" id="AFBI03000006">
    <property type="protein sequence ID" value="EJW01280.1"/>
    <property type="molecule type" value="Genomic_DNA"/>
</dbReference>
<keyword evidence="1" id="KW-0472">Membrane</keyword>